<dbReference type="InterPro" id="IPR025558">
    <property type="entry name" value="DUF4283"/>
</dbReference>
<protein>
    <submittedName>
        <fullName evidence="5">Uncharacterized protein LOC108811237</fullName>
    </submittedName>
</protein>
<evidence type="ECO:0000313" key="5">
    <source>
        <dbReference type="RefSeq" id="XP_018438781.1"/>
    </source>
</evidence>
<dbReference type="InterPro" id="IPR025836">
    <property type="entry name" value="Zn_knuckle_CX2CX4HX4C"/>
</dbReference>
<feature type="compositionally biased region" description="Acidic residues" evidence="1">
    <location>
        <begin position="312"/>
        <end position="324"/>
    </location>
</feature>
<feature type="domain" description="DUF4283" evidence="2">
    <location>
        <begin position="117"/>
        <end position="196"/>
    </location>
</feature>
<reference evidence="4" key="1">
    <citation type="journal article" date="2019" name="Database">
        <title>The radish genome database (RadishGD): an integrated information resource for radish genomics.</title>
        <authorList>
            <person name="Yu H.J."/>
            <person name="Baek S."/>
            <person name="Lee Y.J."/>
            <person name="Cho A."/>
            <person name="Mun J.H."/>
        </authorList>
    </citation>
    <scope>NUCLEOTIDE SEQUENCE [LARGE SCALE GENOMIC DNA]</scope>
    <source>
        <strain evidence="4">cv. WK10039</strain>
    </source>
</reference>
<dbReference type="Pfam" id="PF14111">
    <property type="entry name" value="DUF4283"/>
    <property type="match status" value="1"/>
</dbReference>
<dbReference type="KEGG" id="rsz:108811237"/>
<feature type="compositionally biased region" description="Polar residues" evidence="1">
    <location>
        <begin position="332"/>
        <end position="343"/>
    </location>
</feature>
<gene>
    <name evidence="5" type="primary">LOC108811237</name>
</gene>
<dbReference type="RefSeq" id="XP_018438781.1">
    <property type="nucleotide sequence ID" value="XM_018583279.2"/>
</dbReference>
<accession>A0A6J0JUN6</accession>
<feature type="compositionally biased region" description="Polar residues" evidence="1">
    <location>
        <begin position="371"/>
        <end position="384"/>
    </location>
</feature>
<organism evidence="4 5">
    <name type="scientific">Raphanus sativus</name>
    <name type="common">Radish</name>
    <name type="synonym">Raphanus raphanistrum var. sativus</name>
    <dbReference type="NCBI Taxonomy" id="3726"/>
    <lineage>
        <taxon>Eukaryota</taxon>
        <taxon>Viridiplantae</taxon>
        <taxon>Streptophyta</taxon>
        <taxon>Embryophyta</taxon>
        <taxon>Tracheophyta</taxon>
        <taxon>Spermatophyta</taxon>
        <taxon>Magnoliopsida</taxon>
        <taxon>eudicotyledons</taxon>
        <taxon>Gunneridae</taxon>
        <taxon>Pentapetalae</taxon>
        <taxon>rosids</taxon>
        <taxon>malvids</taxon>
        <taxon>Brassicales</taxon>
        <taxon>Brassicaceae</taxon>
        <taxon>Brassiceae</taxon>
        <taxon>Raphanus</taxon>
    </lineage>
</organism>
<dbReference type="GeneID" id="108811237"/>
<dbReference type="InterPro" id="IPR040256">
    <property type="entry name" value="At4g02000-like"/>
</dbReference>
<dbReference type="Pfam" id="PF14392">
    <property type="entry name" value="zf-CCHC_4"/>
    <property type="match status" value="1"/>
</dbReference>
<feature type="domain" description="Zinc knuckle CX2CX4HX4C" evidence="3">
    <location>
        <begin position="258"/>
        <end position="301"/>
    </location>
</feature>
<dbReference type="PANTHER" id="PTHR31286">
    <property type="entry name" value="GLYCINE-RICH CELL WALL STRUCTURAL PROTEIN 1.8-LIKE"/>
    <property type="match status" value="1"/>
</dbReference>
<dbReference type="Proteomes" id="UP000504610">
    <property type="component" value="Chromosome 6"/>
</dbReference>
<evidence type="ECO:0000259" key="3">
    <source>
        <dbReference type="Pfam" id="PF14392"/>
    </source>
</evidence>
<feature type="region of interest" description="Disordered" evidence="1">
    <location>
        <begin position="422"/>
        <end position="452"/>
    </location>
</feature>
<dbReference type="AlphaFoldDB" id="A0A6J0JUN6"/>
<dbReference type="OrthoDB" id="1029220at2759"/>
<reference evidence="5" key="2">
    <citation type="submission" date="2025-08" db="UniProtKB">
        <authorList>
            <consortium name="RefSeq"/>
        </authorList>
    </citation>
    <scope>IDENTIFICATION</scope>
    <source>
        <tissue evidence="5">Leaf</tissue>
    </source>
</reference>
<evidence type="ECO:0000256" key="1">
    <source>
        <dbReference type="SAM" id="MobiDB-lite"/>
    </source>
</evidence>
<evidence type="ECO:0000313" key="4">
    <source>
        <dbReference type="Proteomes" id="UP000504610"/>
    </source>
</evidence>
<feature type="compositionally biased region" description="Basic and acidic residues" evidence="1">
    <location>
        <begin position="349"/>
        <end position="364"/>
    </location>
</feature>
<feature type="region of interest" description="Disordered" evidence="1">
    <location>
        <begin position="301"/>
        <end position="384"/>
    </location>
</feature>
<dbReference type="PANTHER" id="PTHR31286:SF162">
    <property type="entry name" value="DUF4283 DOMAIN-CONTAINING PROTEIN-RELATED"/>
    <property type="match status" value="1"/>
</dbReference>
<name>A0A6J0JUN6_RAPSA</name>
<sequence>MLSSEREKDDFLKRHIGLLIPFQVFLREVLFAGYRRLCPCRNNRFTVIDSITDFGSLFNSWLLSLSQTVERSKGISFPLFILIMADKVHKQLQEISLDINDSVVDVPFELCEEAIGENRFSLIVNPINPRRQNLRAMMGAFPRLWGVADLVGARLVANRQIQFMFRDEQSMFSVLRRGPWSFNEWMVSMQRWSPSITDDDMGYISFWVQVCGIPLQYLSTRMVTRIGEEMGQFLETDFQTDGVQNAEYVRIRLLCHASTPLRFQRMFRFGGQTVVLRFRYEKLRGFCSTCGLLSHDATECPLNNDGNNPEPPPDDEDDDDDDDEYGGHNDPSSGFQSPINTPQGFPGEPSEKNTEDQKKDGTENKRRRTSETFGSTSTRQNVTDMRQAFLREEFEEVYVKKRMRLAGEQGMTNWFAWNQAGAASTSETQDDATMAQPTNSEGTVGLKPPEPA</sequence>
<proteinExistence type="predicted"/>
<keyword evidence="4" id="KW-1185">Reference proteome</keyword>
<evidence type="ECO:0000259" key="2">
    <source>
        <dbReference type="Pfam" id="PF14111"/>
    </source>
</evidence>